<organism evidence="1 2">
    <name type="scientific">Halomonas saccharevitans</name>
    <dbReference type="NCBI Taxonomy" id="416872"/>
    <lineage>
        <taxon>Bacteria</taxon>
        <taxon>Pseudomonadati</taxon>
        <taxon>Pseudomonadota</taxon>
        <taxon>Gammaproteobacteria</taxon>
        <taxon>Oceanospirillales</taxon>
        <taxon>Halomonadaceae</taxon>
        <taxon>Halomonas</taxon>
    </lineage>
</organism>
<name>A0ABU3NBG6_9GAMM</name>
<keyword evidence="2" id="KW-1185">Reference proteome</keyword>
<gene>
    <name evidence="1" type="ORF">RSO68_03490</name>
</gene>
<dbReference type="Proteomes" id="UP001255917">
    <property type="component" value="Unassembled WGS sequence"/>
</dbReference>
<comment type="caution">
    <text evidence="1">The sequence shown here is derived from an EMBL/GenBank/DDBJ whole genome shotgun (WGS) entry which is preliminary data.</text>
</comment>
<sequence length="119" mass="12596">MSNGLYQRLECDCGAVCLLACGAPLGSAVNPAGEPVTLWPREAVQVGEGVEELDSRAGDAGGDVQSCRRCGEVMLIEHDEADVIVLYWAPDDEKVAPVAASLRETLEALGYRFASKDNG</sequence>
<dbReference type="RefSeq" id="WP_315585453.1">
    <property type="nucleotide sequence ID" value="NZ_JAVXUR010000001.1"/>
</dbReference>
<protein>
    <submittedName>
        <fullName evidence="1">Uncharacterized protein</fullName>
    </submittedName>
</protein>
<proteinExistence type="predicted"/>
<dbReference type="EMBL" id="JAVXUR010000001">
    <property type="protein sequence ID" value="MDT8878529.1"/>
    <property type="molecule type" value="Genomic_DNA"/>
</dbReference>
<reference evidence="2" key="1">
    <citation type="submission" date="2023-07" db="EMBL/GenBank/DDBJ databases">
        <title>Substrates and metabolic shifts associated with increased methane emissions in unrestored hypersaline salterns.</title>
        <authorList>
            <person name="Bueno De Mesquita C.P."/>
            <person name="Tringe S.G."/>
        </authorList>
    </citation>
    <scope>NUCLEOTIDE SEQUENCE [LARGE SCALE GENOMIC DNA]</scope>
    <source>
        <strain evidence="2">I4</strain>
    </source>
</reference>
<evidence type="ECO:0000313" key="1">
    <source>
        <dbReference type="EMBL" id="MDT8878529.1"/>
    </source>
</evidence>
<accession>A0ABU3NBG6</accession>
<evidence type="ECO:0000313" key="2">
    <source>
        <dbReference type="Proteomes" id="UP001255917"/>
    </source>
</evidence>